<evidence type="ECO:0000313" key="2">
    <source>
        <dbReference type="Proteomes" id="UP000542125"/>
    </source>
</evidence>
<sequence>MNDPFKDPVELRHYLVIMSASKESASTVQRALRNLQEKVDNRAAPLWIDSRGVGVFVASDFPACDIYACMFDAAAKTDFEDAKDALIVELGKDWHAKKDGKPADWLTTHLEAPMPSQRVAKPRR</sequence>
<dbReference type="EMBL" id="JACBYR010000001">
    <property type="protein sequence ID" value="NYE84447.1"/>
    <property type="molecule type" value="Genomic_DNA"/>
</dbReference>
<organism evidence="1 2">
    <name type="scientific">Pigmentiphaga litoralis</name>
    <dbReference type="NCBI Taxonomy" id="516702"/>
    <lineage>
        <taxon>Bacteria</taxon>
        <taxon>Pseudomonadati</taxon>
        <taxon>Pseudomonadota</taxon>
        <taxon>Betaproteobacteria</taxon>
        <taxon>Burkholderiales</taxon>
        <taxon>Alcaligenaceae</taxon>
        <taxon>Pigmentiphaga</taxon>
    </lineage>
</organism>
<name>A0A7Y9IWN5_9BURK</name>
<evidence type="ECO:0000313" key="1">
    <source>
        <dbReference type="EMBL" id="NYE84447.1"/>
    </source>
</evidence>
<dbReference type="RefSeq" id="WP_179588132.1">
    <property type="nucleotide sequence ID" value="NZ_JACBYR010000001.1"/>
</dbReference>
<reference evidence="1 2" key="1">
    <citation type="submission" date="2020-07" db="EMBL/GenBank/DDBJ databases">
        <title>Genomic Encyclopedia of Type Strains, Phase IV (KMG-V): Genome sequencing to study the core and pangenomes of soil and plant-associated prokaryotes.</title>
        <authorList>
            <person name="Whitman W."/>
        </authorList>
    </citation>
    <scope>NUCLEOTIDE SEQUENCE [LARGE SCALE GENOMIC DNA]</scope>
    <source>
        <strain evidence="1 2">SAS40</strain>
    </source>
</reference>
<protein>
    <submittedName>
        <fullName evidence="1">Uncharacterized protein</fullName>
    </submittedName>
</protein>
<dbReference type="Proteomes" id="UP000542125">
    <property type="component" value="Unassembled WGS sequence"/>
</dbReference>
<comment type="caution">
    <text evidence="1">The sequence shown here is derived from an EMBL/GenBank/DDBJ whole genome shotgun (WGS) entry which is preliminary data.</text>
</comment>
<accession>A0A7Y9IWN5</accession>
<dbReference type="AlphaFoldDB" id="A0A7Y9IWN5"/>
<proteinExistence type="predicted"/>
<keyword evidence="2" id="KW-1185">Reference proteome</keyword>
<gene>
    <name evidence="1" type="ORF">FHW18_003718</name>
</gene>